<dbReference type="InterPro" id="IPR011701">
    <property type="entry name" value="MFS"/>
</dbReference>
<evidence type="ECO:0000256" key="3">
    <source>
        <dbReference type="ARBA" id="ARBA00022475"/>
    </source>
</evidence>
<dbReference type="InterPro" id="IPR020846">
    <property type="entry name" value="MFS_dom"/>
</dbReference>
<keyword evidence="10" id="KW-1185">Reference proteome</keyword>
<evidence type="ECO:0000256" key="1">
    <source>
        <dbReference type="ARBA" id="ARBA00004651"/>
    </source>
</evidence>
<evidence type="ECO:0000256" key="2">
    <source>
        <dbReference type="ARBA" id="ARBA00022448"/>
    </source>
</evidence>
<sequence length="408" mass="45641">MKEKKRALSPAIQVILIFGIISMLGDVIYESARGVNSQYFNLIGVSATKVGIVFGIGELVGYFLRLFAGYWSDVSQKHWLFIFIGYGMLIVVPLMGMTLNWNLLVVFILLERLGKALRNPAKDTILSSVAEKEVNLGMAFGLQEALDQLGAFIGPLIFTGVFYFTGRNGLVQYQMGYKALIIPFILLMSFVYYAYRTVEKKQVIQEMKIRDFDNRSLKGIFWVYTAFIFATTLGFANFAIIGYHLKDTGLLGDGQITMVYSFAMVVDALAALAVGKAYDSLKEKTKLRTGGILILGLVPLFTMGLPFLTLSYSVPLIVLGMSLWGLVMGAHETVMKSAIGDLVPFSKRGRGYGVFNAAYGLALFFGASYMGFFYDQQKTWLIFLLCIVCEIFALFLYRKMQKMIHENK</sequence>
<keyword evidence="3" id="KW-1003">Cell membrane</keyword>
<accession>A0A8H2M2V9</accession>
<dbReference type="CDD" id="cd17370">
    <property type="entry name" value="MFS_MJ1317_like"/>
    <property type="match status" value="1"/>
</dbReference>
<dbReference type="PROSITE" id="PS50850">
    <property type="entry name" value="MFS"/>
    <property type="match status" value="1"/>
</dbReference>
<dbReference type="GO" id="GO:0022857">
    <property type="term" value="F:transmembrane transporter activity"/>
    <property type="evidence" value="ECO:0007669"/>
    <property type="project" value="InterPro"/>
</dbReference>
<keyword evidence="6 7" id="KW-0472">Membrane</keyword>
<keyword evidence="2" id="KW-0813">Transport</keyword>
<evidence type="ECO:0000256" key="6">
    <source>
        <dbReference type="ARBA" id="ARBA00023136"/>
    </source>
</evidence>
<comment type="caution">
    <text evidence="9">The sequence shown here is derived from an EMBL/GenBank/DDBJ whole genome shotgun (WGS) entry which is preliminary data.</text>
</comment>
<dbReference type="InterPro" id="IPR052425">
    <property type="entry name" value="Uncharacterized_MFS-type"/>
</dbReference>
<feature type="transmembrane region" description="Helical" evidence="7">
    <location>
        <begin position="145"/>
        <end position="165"/>
    </location>
</feature>
<proteinExistence type="predicted"/>
<dbReference type="PANTHER" id="PTHR42688:SF1">
    <property type="entry name" value="BLR5212 PROTEIN"/>
    <property type="match status" value="1"/>
</dbReference>
<reference evidence="9 10" key="1">
    <citation type="submission" date="2019-02" db="EMBL/GenBank/DDBJ databases">
        <authorList>
            <consortium name="Pathogen Informatics"/>
        </authorList>
    </citation>
    <scope>NUCLEOTIDE SEQUENCE [LARGE SCALE GENOMIC DNA]</scope>
    <source>
        <strain evidence="9 10">3012STDY7089603</strain>
    </source>
</reference>
<feature type="transmembrane region" description="Helical" evidence="7">
    <location>
        <begin position="12"/>
        <end position="29"/>
    </location>
</feature>
<feature type="transmembrane region" description="Helical" evidence="7">
    <location>
        <begin position="257"/>
        <end position="278"/>
    </location>
</feature>
<protein>
    <submittedName>
        <fullName evidence="9">Major Facilitator Superfamily</fullName>
    </submittedName>
</protein>
<dbReference type="PANTHER" id="PTHR42688">
    <property type="entry name" value="CONSERVED PROTEIN"/>
    <property type="match status" value="1"/>
</dbReference>
<feature type="transmembrane region" description="Helical" evidence="7">
    <location>
        <begin position="290"/>
        <end position="308"/>
    </location>
</feature>
<dbReference type="SUPFAM" id="SSF103473">
    <property type="entry name" value="MFS general substrate transporter"/>
    <property type="match status" value="1"/>
</dbReference>
<name>A0A8H2M2V9_9FIRM</name>
<evidence type="ECO:0000256" key="4">
    <source>
        <dbReference type="ARBA" id="ARBA00022692"/>
    </source>
</evidence>
<feature type="transmembrane region" description="Helical" evidence="7">
    <location>
        <begin position="177"/>
        <end position="198"/>
    </location>
</feature>
<keyword evidence="4 7" id="KW-0812">Transmembrane</keyword>
<feature type="transmembrane region" description="Helical" evidence="7">
    <location>
        <begin position="80"/>
        <end position="110"/>
    </location>
</feature>
<comment type="subcellular location">
    <subcellularLocation>
        <location evidence="1">Cell membrane</location>
        <topology evidence="1">Multi-pass membrane protein</topology>
    </subcellularLocation>
</comment>
<evidence type="ECO:0000313" key="10">
    <source>
        <dbReference type="Proteomes" id="UP000377798"/>
    </source>
</evidence>
<feature type="transmembrane region" description="Helical" evidence="7">
    <location>
        <begin position="219"/>
        <end position="245"/>
    </location>
</feature>
<dbReference type="RefSeq" id="WP_131747971.1">
    <property type="nucleotide sequence ID" value="NZ_CAACYI010000001.1"/>
</dbReference>
<keyword evidence="5 7" id="KW-1133">Transmembrane helix</keyword>
<dbReference type="Proteomes" id="UP000377798">
    <property type="component" value="Unassembled WGS sequence"/>
</dbReference>
<feature type="transmembrane region" description="Helical" evidence="7">
    <location>
        <begin position="352"/>
        <end position="374"/>
    </location>
</feature>
<dbReference type="GO" id="GO:0005886">
    <property type="term" value="C:plasma membrane"/>
    <property type="evidence" value="ECO:0007669"/>
    <property type="project" value="UniProtKB-SubCell"/>
</dbReference>
<feature type="transmembrane region" description="Helical" evidence="7">
    <location>
        <begin position="380"/>
        <end position="397"/>
    </location>
</feature>
<gene>
    <name evidence="9" type="ORF">NCTC13150_00101</name>
</gene>
<evidence type="ECO:0000256" key="7">
    <source>
        <dbReference type="SAM" id="Phobius"/>
    </source>
</evidence>
<evidence type="ECO:0000313" key="9">
    <source>
        <dbReference type="EMBL" id="VFB15602.1"/>
    </source>
</evidence>
<dbReference type="Pfam" id="PF07690">
    <property type="entry name" value="MFS_1"/>
    <property type="match status" value="1"/>
</dbReference>
<evidence type="ECO:0000259" key="8">
    <source>
        <dbReference type="PROSITE" id="PS50850"/>
    </source>
</evidence>
<dbReference type="EMBL" id="CAACYI010000001">
    <property type="protein sequence ID" value="VFB15602.1"/>
    <property type="molecule type" value="Genomic_DNA"/>
</dbReference>
<dbReference type="InterPro" id="IPR036259">
    <property type="entry name" value="MFS_trans_sf"/>
</dbReference>
<dbReference type="AlphaFoldDB" id="A0A8H2M2V9"/>
<feature type="transmembrane region" description="Helical" evidence="7">
    <location>
        <begin position="314"/>
        <end position="331"/>
    </location>
</feature>
<feature type="domain" description="Major facilitator superfamily (MFS) profile" evidence="8">
    <location>
        <begin position="218"/>
        <end position="408"/>
    </location>
</feature>
<dbReference type="Gene3D" id="1.20.1250.20">
    <property type="entry name" value="MFS general substrate transporter like domains"/>
    <property type="match status" value="1"/>
</dbReference>
<organism evidence="9 10">
    <name type="scientific">Urinicoccus massiliensis</name>
    <dbReference type="NCBI Taxonomy" id="1723382"/>
    <lineage>
        <taxon>Bacteria</taxon>
        <taxon>Bacillati</taxon>
        <taxon>Bacillota</taxon>
        <taxon>Tissierellia</taxon>
        <taxon>Tissierellales</taxon>
        <taxon>Peptoniphilaceae</taxon>
        <taxon>Urinicoccus</taxon>
    </lineage>
</organism>
<feature type="transmembrane region" description="Helical" evidence="7">
    <location>
        <begin position="50"/>
        <end position="68"/>
    </location>
</feature>
<evidence type="ECO:0000256" key="5">
    <source>
        <dbReference type="ARBA" id="ARBA00022989"/>
    </source>
</evidence>